<organism evidence="1 2">
    <name type="scientific">Sordaria brevicollis</name>
    <dbReference type="NCBI Taxonomy" id="83679"/>
    <lineage>
        <taxon>Eukaryota</taxon>
        <taxon>Fungi</taxon>
        <taxon>Dikarya</taxon>
        <taxon>Ascomycota</taxon>
        <taxon>Pezizomycotina</taxon>
        <taxon>Sordariomycetes</taxon>
        <taxon>Sordariomycetidae</taxon>
        <taxon>Sordariales</taxon>
        <taxon>Sordariaceae</taxon>
        <taxon>Sordaria</taxon>
    </lineage>
</organism>
<keyword evidence="2" id="KW-1185">Reference proteome</keyword>
<dbReference type="Proteomes" id="UP001281003">
    <property type="component" value="Unassembled WGS sequence"/>
</dbReference>
<reference evidence="1" key="1">
    <citation type="journal article" date="2023" name="Mol. Phylogenet. Evol.">
        <title>Genome-scale phylogeny and comparative genomics of the fungal order Sordariales.</title>
        <authorList>
            <person name="Hensen N."/>
            <person name="Bonometti L."/>
            <person name="Westerberg I."/>
            <person name="Brannstrom I.O."/>
            <person name="Guillou S."/>
            <person name="Cros-Aarteil S."/>
            <person name="Calhoun S."/>
            <person name="Haridas S."/>
            <person name="Kuo A."/>
            <person name="Mondo S."/>
            <person name="Pangilinan J."/>
            <person name="Riley R."/>
            <person name="LaButti K."/>
            <person name="Andreopoulos B."/>
            <person name="Lipzen A."/>
            <person name="Chen C."/>
            <person name="Yan M."/>
            <person name="Daum C."/>
            <person name="Ng V."/>
            <person name="Clum A."/>
            <person name="Steindorff A."/>
            <person name="Ohm R.A."/>
            <person name="Martin F."/>
            <person name="Silar P."/>
            <person name="Natvig D.O."/>
            <person name="Lalanne C."/>
            <person name="Gautier V."/>
            <person name="Ament-Velasquez S.L."/>
            <person name="Kruys A."/>
            <person name="Hutchinson M.I."/>
            <person name="Powell A.J."/>
            <person name="Barry K."/>
            <person name="Miller A.N."/>
            <person name="Grigoriev I.V."/>
            <person name="Debuchy R."/>
            <person name="Gladieux P."/>
            <person name="Hiltunen Thoren M."/>
            <person name="Johannesson H."/>
        </authorList>
    </citation>
    <scope>NUCLEOTIDE SEQUENCE</scope>
    <source>
        <strain evidence="1">FGSC 1904</strain>
    </source>
</reference>
<dbReference type="AlphaFoldDB" id="A0AAE0NWF9"/>
<evidence type="ECO:0000313" key="2">
    <source>
        <dbReference type="Proteomes" id="UP001281003"/>
    </source>
</evidence>
<comment type="caution">
    <text evidence="1">The sequence shown here is derived from an EMBL/GenBank/DDBJ whole genome shotgun (WGS) entry which is preliminary data.</text>
</comment>
<proteinExistence type="predicted"/>
<dbReference type="EMBL" id="JAUTDP010000014">
    <property type="protein sequence ID" value="KAK3388977.1"/>
    <property type="molecule type" value="Genomic_DNA"/>
</dbReference>
<protein>
    <submittedName>
        <fullName evidence="1">Uncharacterized protein</fullName>
    </submittedName>
</protein>
<accession>A0AAE0NWF9</accession>
<evidence type="ECO:0000313" key="1">
    <source>
        <dbReference type="EMBL" id="KAK3388977.1"/>
    </source>
</evidence>
<sequence length="59" mass="6588">MKSTVGDIIAELLLYSGTACCWIFHLPAQRFQLNFRTNNSASVWSNDAAVIETLNVYGH</sequence>
<reference evidence="1" key="2">
    <citation type="submission" date="2023-07" db="EMBL/GenBank/DDBJ databases">
        <authorList>
            <consortium name="Lawrence Berkeley National Laboratory"/>
            <person name="Haridas S."/>
            <person name="Hensen N."/>
            <person name="Bonometti L."/>
            <person name="Westerberg I."/>
            <person name="Brannstrom I.O."/>
            <person name="Guillou S."/>
            <person name="Cros-Aarteil S."/>
            <person name="Calhoun S."/>
            <person name="Kuo A."/>
            <person name="Mondo S."/>
            <person name="Pangilinan J."/>
            <person name="Riley R."/>
            <person name="LaButti K."/>
            <person name="Andreopoulos B."/>
            <person name="Lipzen A."/>
            <person name="Chen C."/>
            <person name="Yanf M."/>
            <person name="Daum C."/>
            <person name="Ng V."/>
            <person name="Clum A."/>
            <person name="Steindorff A."/>
            <person name="Ohm R."/>
            <person name="Martin F."/>
            <person name="Silar P."/>
            <person name="Natvig D."/>
            <person name="Lalanne C."/>
            <person name="Gautier V."/>
            <person name="Ament-velasquez S.L."/>
            <person name="Kruys A."/>
            <person name="Hutchinson M.I."/>
            <person name="Powell A.J."/>
            <person name="Barry K."/>
            <person name="Miller A.N."/>
            <person name="Grigoriev I.V."/>
            <person name="Debuchy R."/>
            <person name="Gladieux P."/>
            <person name="Thoren M.H."/>
            <person name="Johannesson H."/>
        </authorList>
    </citation>
    <scope>NUCLEOTIDE SEQUENCE</scope>
    <source>
        <strain evidence="1">FGSC 1904</strain>
    </source>
</reference>
<gene>
    <name evidence="1" type="ORF">B0T20DRAFT_464664</name>
</gene>
<name>A0AAE0NWF9_SORBR</name>